<gene>
    <name evidence="2" type="ORF">SNAT2548_LOCUS21476</name>
</gene>
<evidence type="ECO:0008006" key="4">
    <source>
        <dbReference type="Google" id="ProtNLM"/>
    </source>
</evidence>
<evidence type="ECO:0000313" key="3">
    <source>
        <dbReference type="Proteomes" id="UP000604046"/>
    </source>
</evidence>
<accession>A0A812QMH3</accession>
<feature type="compositionally biased region" description="Low complexity" evidence="1">
    <location>
        <begin position="387"/>
        <end position="397"/>
    </location>
</feature>
<reference evidence="2" key="1">
    <citation type="submission" date="2021-02" db="EMBL/GenBank/DDBJ databases">
        <authorList>
            <person name="Dougan E. K."/>
            <person name="Rhodes N."/>
            <person name="Thang M."/>
            <person name="Chan C."/>
        </authorList>
    </citation>
    <scope>NUCLEOTIDE SEQUENCE</scope>
</reference>
<feature type="region of interest" description="Disordered" evidence="1">
    <location>
        <begin position="387"/>
        <end position="407"/>
    </location>
</feature>
<dbReference type="AlphaFoldDB" id="A0A812QMH3"/>
<name>A0A812QMH3_9DINO</name>
<dbReference type="Proteomes" id="UP000604046">
    <property type="component" value="Unassembled WGS sequence"/>
</dbReference>
<keyword evidence="3" id="KW-1185">Reference proteome</keyword>
<organism evidence="2 3">
    <name type="scientific">Symbiodinium natans</name>
    <dbReference type="NCBI Taxonomy" id="878477"/>
    <lineage>
        <taxon>Eukaryota</taxon>
        <taxon>Sar</taxon>
        <taxon>Alveolata</taxon>
        <taxon>Dinophyceae</taxon>
        <taxon>Suessiales</taxon>
        <taxon>Symbiodiniaceae</taxon>
        <taxon>Symbiodinium</taxon>
    </lineage>
</organism>
<proteinExistence type="predicted"/>
<comment type="caution">
    <text evidence="2">The sequence shown here is derived from an EMBL/GenBank/DDBJ whole genome shotgun (WGS) entry which is preliminary data.</text>
</comment>
<sequence>MAEGCEHPNADNPLMAWAKDGLFFCDTYSVTRVSWSCRELQPLTSVVDVWKPRLQQLCSFWALPYKEEQWREQYLGLFRPRWDGIYVGCCQYLHKVRPGASMTQKGSSVWITYRRYLRFFPPDDYGTLRALVLQDPAPLEVALQSLLATPAPVAGDGFGKGGYGHGEGLTVAKHTKEAKHHLEKKIFTAQYTYREGFVDLNYTCDLGDCHVRLRVDHTQPGNFSEQMAWVDSRTAQSEGFERLAHCMQRVDFEHRYHQRPRKSSPASESRSSLFSVGLFPEPQSVKRQRHSISRQNKEGAMVTVEVRARDTVRELKSKAYHQLSVWNRFTDFDAEASSELPPLGSCRLGRRDGGDIKLLDDRKRLRHCGLVDGEELQLMVVPQPPASQAAAQTPQPQGGCADAPEEATETLPTVRLNVLVAHALGEVNIEAWSSETVLAVKKRAHAQLEVWCRFADACSEEGATSSLPGLAQSRLHAAGSGDGTLLPHPLDERASLARCGLQDGAKLFLRAT</sequence>
<evidence type="ECO:0000256" key="1">
    <source>
        <dbReference type="SAM" id="MobiDB-lite"/>
    </source>
</evidence>
<protein>
    <recommendedName>
        <fullName evidence="4">Ubiquitin-like domain-containing protein</fullName>
    </recommendedName>
</protein>
<dbReference type="OrthoDB" id="10426740at2759"/>
<dbReference type="EMBL" id="CAJNDS010002254">
    <property type="protein sequence ID" value="CAE7394145.1"/>
    <property type="molecule type" value="Genomic_DNA"/>
</dbReference>
<evidence type="ECO:0000313" key="2">
    <source>
        <dbReference type="EMBL" id="CAE7394145.1"/>
    </source>
</evidence>